<keyword evidence="3" id="KW-1185">Reference proteome</keyword>
<evidence type="ECO:0000313" key="2">
    <source>
        <dbReference type="EMBL" id="KAF5553633.1"/>
    </source>
</evidence>
<feature type="compositionally biased region" description="Basic and acidic residues" evidence="1">
    <location>
        <begin position="177"/>
        <end position="189"/>
    </location>
</feature>
<name>A0A8H5JE09_9HYPO</name>
<comment type="caution">
    <text evidence="2">The sequence shown here is derived from an EMBL/GenBank/DDBJ whole genome shotgun (WGS) entry which is preliminary data.</text>
</comment>
<feature type="compositionally biased region" description="Basic and acidic residues" evidence="1">
    <location>
        <begin position="99"/>
        <end position="170"/>
    </location>
</feature>
<organism evidence="2 3">
    <name type="scientific">Fusarium phyllophilum</name>
    <dbReference type="NCBI Taxonomy" id="47803"/>
    <lineage>
        <taxon>Eukaryota</taxon>
        <taxon>Fungi</taxon>
        <taxon>Dikarya</taxon>
        <taxon>Ascomycota</taxon>
        <taxon>Pezizomycotina</taxon>
        <taxon>Sordariomycetes</taxon>
        <taxon>Hypocreomycetidae</taxon>
        <taxon>Hypocreales</taxon>
        <taxon>Nectriaceae</taxon>
        <taxon>Fusarium</taxon>
        <taxon>Fusarium fujikuroi species complex</taxon>
    </lineage>
</organism>
<evidence type="ECO:0000313" key="3">
    <source>
        <dbReference type="Proteomes" id="UP000582016"/>
    </source>
</evidence>
<dbReference type="AlphaFoldDB" id="A0A8H5JE09"/>
<evidence type="ECO:0000256" key="1">
    <source>
        <dbReference type="SAM" id="MobiDB-lite"/>
    </source>
</evidence>
<protein>
    <submittedName>
        <fullName evidence="2">Uncharacterized protein</fullName>
    </submittedName>
</protein>
<dbReference type="Proteomes" id="UP000582016">
    <property type="component" value="Unassembled WGS sequence"/>
</dbReference>
<accession>A0A8H5JE09</accession>
<reference evidence="2 3" key="1">
    <citation type="submission" date="2020-05" db="EMBL/GenBank/DDBJ databases">
        <title>Identification and distribution of gene clusters putatively required for synthesis of sphingolipid metabolism inhibitors in phylogenetically diverse species of the filamentous fungus Fusarium.</title>
        <authorList>
            <person name="Kim H.-S."/>
            <person name="Busman M."/>
            <person name="Brown D.W."/>
            <person name="Divon H."/>
            <person name="Uhlig S."/>
            <person name="Proctor R.H."/>
        </authorList>
    </citation>
    <scope>NUCLEOTIDE SEQUENCE [LARGE SCALE GENOMIC DNA]</scope>
    <source>
        <strain evidence="2 3">NRRL 13617</strain>
    </source>
</reference>
<dbReference type="OrthoDB" id="5091633at2759"/>
<feature type="region of interest" description="Disordered" evidence="1">
    <location>
        <begin position="25"/>
        <end position="194"/>
    </location>
</feature>
<proteinExistence type="predicted"/>
<gene>
    <name evidence="2" type="ORF">FPHYL_8670</name>
</gene>
<dbReference type="EMBL" id="JAAOAQ010000338">
    <property type="protein sequence ID" value="KAF5553633.1"/>
    <property type="molecule type" value="Genomic_DNA"/>
</dbReference>
<sequence>MPEENPQANNPSENIATGNALQALDSNAATGMAVYEPKPEPQDEPNDFPPEFAAKDTPQFFRQDVPENVQVNDHSRPDKGKSRERIPREQVHGNNVPLADERGSHTGSRVRFDENSPSRRSREKESRRRGSDGGSCHRGEPHRGESHRSDPRSTDYDEKKPHRSRKSESHRSHKPSKKEESYRTKKIDATPKYGRPSFFATVRHMIDDTTYVRYPVKAQKKGK</sequence>
<feature type="compositionally biased region" description="Basic and acidic residues" evidence="1">
    <location>
        <begin position="73"/>
        <end position="91"/>
    </location>
</feature>